<feature type="active site" evidence="4">
    <location>
        <position position="254"/>
    </location>
</feature>
<keyword evidence="9" id="KW-1185">Reference proteome</keyword>
<gene>
    <name evidence="8" type="ORF">SAMN04487752_1317</name>
</gene>
<dbReference type="EMBL" id="FNJW01000008">
    <property type="protein sequence ID" value="SDQ22297.1"/>
    <property type="molecule type" value="Genomic_DNA"/>
</dbReference>
<evidence type="ECO:0000256" key="1">
    <source>
        <dbReference type="ARBA" id="ARBA00009986"/>
    </source>
</evidence>
<protein>
    <recommendedName>
        <fullName evidence="3">Aldehyde dehydrogenase</fullName>
    </recommendedName>
</protein>
<feature type="domain" description="Aldehyde dehydrogenase" evidence="7">
    <location>
        <begin position="29"/>
        <end position="437"/>
    </location>
</feature>
<dbReference type="Pfam" id="PF00171">
    <property type="entry name" value="Aldedh"/>
    <property type="match status" value="1"/>
</dbReference>
<dbReference type="InterPro" id="IPR016161">
    <property type="entry name" value="Ald_DH/histidinol_DH"/>
</dbReference>
<name>A0A1H0Z462_9LACT</name>
<dbReference type="Proteomes" id="UP000199481">
    <property type="component" value="Unassembled WGS sequence"/>
</dbReference>
<dbReference type="PROSITE" id="PS00687">
    <property type="entry name" value="ALDEHYDE_DEHYDR_GLU"/>
    <property type="match status" value="1"/>
</dbReference>
<evidence type="ECO:0000256" key="4">
    <source>
        <dbReference type="PIRSR" id="PIRSR036492-1"/>
    </source>
</evidence>
<dbReference type="InterPro" id="IPR029510">
    <property type="entry name" value="Ald_DH_CS_GLU"/>
</dbReference>
<evidence type="ECO:0000256" key="3">
    <source>
        <dbReference type="PIRNR" id="PIRNR036492"/>
    </source>
</evidence>
<dbReference type="PIRSF" id="PIRSF036492">
    <property type="entry name" value="ALDH"/>
    <property type="match status" value="1"/>
</dbReference>
<evidence type="ECO:0000256" key="5">
    <source>
        <dbReference type="PROSITE-ProRule" id="PRU10007"/>
    </source>
</evidence>
<dbReference type="Gene3D" id="3.40.309.10">
    <property type="entry name" value="Aldehyde Dehydrogenase, Chain A, domain 2"/>
    <property type="match status" value="1"/>
</dbReference>
<organism evidence="8 9">
    <name type="scientific">Carnobacterium viridans</name>
    <dbReference type="NCBI Taxonomy" id="174587"/>
    <lineage>
        <taxon>Bacteria</taxon>
        <taxon>Bacillati</taxon>
        <taxon>Bacillota</taxon>
        <taxon>Bacilli</taxon>
        <taxon>Lactobacillales</taxon>
        <taxon>Carnobacteriaceae</taxon>
        <taxon>Carnobacterium</taxon>
    </lineage>
</organism>
<evidence type="ECO:0000259" key="7">
    <source>
        <dbReference type="Pfam" id="PF00171"/>
    </source>
</evidence>
<comment type="similarity">
    <text evidence="1 3 6">Belongs to the aldehyde dehydrogenase family.</text>
</comment>
<dbReference type="InterPro" id="IPR012394">
    <property type="entry name" value="Aldehyde_DH_NAD(P)"/>
</dbReference>
<dbReference type="PROSITE" id="PS00070">
    <property type="entry name" value="ALDEHYDE_DEHYDR_CYS"/>
    <property type="match status" value="1"/>
</dbReference>
<dbReference type="InterPro" id="IPR016160">
    <property type="entry name" value="Ald_DH_CS_CYS"/>
</dbReference>
<dbReference type="SUPFAM" id="SSF53720">
    <property type="entry name" value="ALDH-like"/>
    <property type="match status" value="1"/>
</dbReference>
<evidence type="ECO:0000256" key="2">
    <source>
        <dbReference type="ARBA" id="ARBA00023002"/>
    </source>
</evidence>
<dbReference type="InterPro" id="IPR015590">
    <property type="entry name" value="Aldehyde_DH_dom"/>
</dbReference>
<sequence length="470" mass="52988">MVTKAGVSDNKINWSITQQHQKNCVADSDQLQTAERKRLLEVLQLLLTENETELLTALYKDLGKSAEEAYASELAVLLQEIDFMKHCLNKWQKPKHKRHIKLSSVSKTTVEHHPYGSILVISPWNYPLQLALMPVIGALAAGNSCFIKPSEFAPETAKLLAELISAYFSPDVLVVVNGDATVATELLELPWDFISFTGSKKVGNIVHRAAAKKQIPVVLELGGKNPCIVDETNLTKAVVQRIIWGKFLNAGQSCIAPDTVYVHQTVYQQFLQMAVEQIKQFYGLHPLEEETIGRMPHEKQFEKIVDFLKQGSIYYGGKVDATQKSIEPTVLTDITARSSILYEEIFGPVLPVIPYTNLSKLVHELKRTDDPLVIYIFSKNKRTIEYVKTKLRSGAFSLNQVILHAISSDSSFGGVGASGFGRYHGTASLETFSYERTIYTHLLPFNSQKQYPPYQSNDLNLLRKWRRWLF</sequence>
<dbReference type="AlphaFoldDB" id="A0A1H0Z462"/>
<evidence type="ECO:0000256" key="6">
    <source>
        <dbReference type="RuleBase" id="RU003345"/>
    </source>
</evidence>
<dbReference type="GO" id="GO:0004029">
    <property type="term" value="F:aldehyde dehydrogenase (NAD+) activity"/>
    <property type="evidence" value="ECO:0007669"/>
    <property type="project" value="TreeGrafter"/>
</dbReference>
<reference evidence="9" key="1">
    <citation type="submission" date="2016-10" db="EMBL/GenBank/DDBJ databases">
        <authorList>
            <person name="Varghese N."/>
            <person name="Submissions S."/>
        </authorList>
    </citation>
    <scope>NUCLEOTIDE SEQUENCE [LARGE SCALE GENOMIC DNA]</scope>
    <source>
        <strain evidence="9">MPL-11</strain>
    </source>
</reference>
<dbReference type="PANTHER" id="PTHR43570">
    <property type="entry name" value="ALDEHYDE DEHYDROGENASE"/>
    <property type="match status" value="1"/>
</dbReference>
<keyword evidence="2 3" id="KW-0560">Oxidoreductase</keyword>
<accession>A0A1H0Z462</accession>
<dbReference type="RefSeq" id="WP_089976324.1">
    <property type="nucleotide sequence ID" value="NZ_CP084916.1"/>
</dbReference>
<dbReference type="PANTHER" id="PTHR43570:SF16">
    <property type="entry name" value="ALDEHYDE DEHYDROGENASE TYPE III, ISOFORM Q"/>
    <property type="match status" value="1"/>
</dbReference>
<dbReference type="OrthoDB" id="9762913at2"/>
<dbReference type="InterPro" id="IPR016162">
    <property type="entry name" value="Ald_DH_N"/>
</dbReference>
<evidence type="ECO:0000313" key="9">
    <source>
        <dbReference type="Proteomes" id="UP000199481"/>
    </source>
</evidence>
<dbReference type="Gene3D" id="3.40.605.10">
    <property type="entry name" value="Aldehyde Dehydrogenase, Chain A, domain 1"/>
    <property type="match status" value="1"/>
</dbReference>
<dbReference type="InterPro" id="IPR016163">
    <property type="entry name" value="Ald_DH_C"/>
</dbReference>
<proteinExistence type="inferred from homology"/>
<dbReference type="GO" id="GO:0006081">
    <property type="term" value="P:aldehyde metabolic process"/>
    <property type="evidence" value="ECO:0007669"/>
    <property type="project" value="InterPro"/>
</dbReference>
<dbReference type="GO" id="GO:0005737">
    <property type="term" value="C:cytoplasm"/>
    <property type="evidence" value="ECO:0007669"/>
    <property type="project" value="TreeGrafter"/>
</dbReference>
<dbReference type="CDD" id="cd07087">
    <property type="entry name" value="ALDH_F3-13-14_CALDH-like"/>
    <property type="match status" value="1"/>
</dbReference>
<evidence type="ECO:0000313" key="8">
    <source>
        <dbReference type="EMBL" id="SDQ22297.1"/>
    </source>
</evidence>
<dbReference type="FunFam" id="3.40.605.10:FF:000004">
    <property type="entry name" value="Aldehyde dehydrogenase"/>
    <property type="match status" value="1"/>
</dbReference>
<feature type="active site" evidence="4 5">
    <location>
        <position position="220"/>
    </location>
</feature>